<name>A0A4Q2RNA4_9ACTN</name>
<comment type="caution">
    <text evidence="8">The sequence shown here is derived from an EMBL/GenBank/DDBJ whole genome shotgun (WGS) entry which is preliminary data.</text>
</comment>
<evidence type="ECO:0000256" key="2">
    <source>
        <dbReference type="ARBA" id="ARBA00001947"/>
    </source>
</evidence>
<dbReference type="GO" id="GO:0046872">
    <property type="term" value="F:metal ion binding"/>
    <property type="evidence" value="ECO:0007669"/>
    <property type="project" value="UniProtKB-KW"/>
</dbReference>
<dbReference type="RefSeq" id="WP_129477187.1">
    <property type="nucleotide sequence ID" value="NZ_SDWS01000006.1"/>
</dbReference>
<dbReference type="Gene3D" id="2.60.120.10">
    <property type="entry name" value="Jelly Rolls"/>
    <property type="match status" value="1"/>
</dbReference>
<dbReference type="EMBL" id="SDWS01000006">
    <property type="protein sequence ID" value="RYB89886.1"/>
    <property type="molecule type" value="Genomic_DNA"/>
</dbReference>
<comment type="cofactor">
    <cofactor evidence="2">
        <name>Zn(2+)</name>
        <dbReference type="ChEBI" id="CHEBI:29105"/>
    </cofactor>
</comment>
<evidence type="ECO:0000256" key="3">
    <source>
        <dbReference type="ARBA" id="ARBA00008086"/>
    </source>
</evidence>
<organism evidence="8 9">
    <name type="scientific">Nocardioides glacieisoli</name>
    <dbReference type="NCBI Taxonomy" id="1168730"/>
    <lineage>
        <taxon>Bacteria</taxon>
        <taxon>Bacillati</taxon>
        <taxon>Actinomycetota</taxon>
        <taxon>Actinomycetes</taxon>
        <taxon>Propionibacteriales</taxon>
        <taxon>Nocardioidaceae</taxon>
        <taxon>Nocardioides</taxon>
    </lineage>
</organism>
<dbReference type="GO" id="GO:0019698">
    <property type="term" value="P:D-galacturonate catabolic process"/>
    <property type="evidence" value="ECO:0007669"/>
    <property type="project" value="TreeGrafter"/>
</dbReference>
<evidence type="ECO:0000256" key="6">
    <source>
        <dbReference type="ARBA" id="ARBA00022833"/>
    </source>
</evidence>
<dbReference type="InterPro" id="IPR011051">
    <property type="entry name" value="RmlC_Cupin_sf"/>
</dbReference>
<dbReference type="AlphaFoldDB" id="A0A4Q2RNA4"/>
<evidence type="ECO:0000313" key="8">
    <source>
        <dbReference type="EMBL" id="RYB89886.1"/>
    </source>
</evidence>
<dbReference type="GO" id="GO:0042840">
    <property type="term" value="P:D-glucuronate catabolic process"/>
    <property type="evidence" value="ECO:0007669"/>
    <property type="project" value="TreeGrafter"/>
</dbReference>
<dbReference type="CDD" id="cd20294">
    <property type="entry name" value="cupin_KduI_N"/>
    <property type="match status" value="1"/>
</dbReference>
<dbReference type="Pfam" id="PF04962">
    <property type="entry name" value="KduI"/>
    <property type="match status" value="1"/>
</dbReference>
<evidence type="ECO:0000313" key="9">
    <source>
        <dbReference type="Proteomes" id="UP000291838"/>
    </source>
</evidence>
<gene>
    <name evidence="8" type="ORF">EUA06_15000</name>
</gene>
<keyword evidence="6" id="KW-0862">Zinc</keyword>
<dbReference type="InterPro" id="IPR014710">
    <property type="entry name" value="RmlC-like_jellyroll"/>
</dbReference>
<dbReference type="GO" id="GO:0045490">
    <property type="term" value="P:pectin catabolic process"/>
    <property type="evidence" value="ECO:0007669"/>
    <property type="project" value="InterPro"/>
</dbReference>
<evidence type="ECO:0000256" key="5">
    <source>
        <dbReference type="ARBA" id="ARBA00022723"/>
    </source>
</evidence>
<dbReference type="InterPro" id="IPR027449">
    <property type="entry name" value="KduI_N"/>
</dbReference>
<keyword evidence="7 8" id="KW-0413">Isomerase</keyword>
<accession>A0A4Q2RNA4</accession>
<dbReference type="PANTHER" id="PTHR38461:SF1">
    <property type="entry name" value="4-DEOXY-L-THREO-5-HEXOSULOSE-URONATE KETOL-ISOMERASE"/>
    <property type="match status" value="1"/>
</dbReference>
<dbReference type="GO" id="GO:0008697">
    <property type="term" value="F:4-deoxy-L-threo-5-hexosulose-uronate ketol-isomerase activity"/>
    <property type="evidence" value="ECO:0007669"/>
    <property type="project" value="UniProtKB-EC"/>
</dbReference>
<dbReference type="OrthoDB" id="9770644at2"/>
<dbReference type="CDD" id="cd20491">
    <property type="entry name" value="cupin_KduI_C"/>
    <property type="match status" value="1"/>
</dbReference>
<dbReference type="InterPro" id="IPR007045">
    <property type="entry name" value="KduI"/>
</dbReference>
<sequence length="272" mass="29239">MIQVRYSTAPTSAETATTADLRDNYLVQDLFVDGEVRATYTHDDRLLVGGAVPGTGQLDLPAFTEVLGTESHLVGRELGVINVGGAGHVLVDGDKFELEHLDGLFVGRGSDVAFAGAEAAFYFVSAPAHATYPSQLLSHSEVEPVALGSSDSANERSLFRYAWGQELQTAVLQFGVTVIANGSVWNTFPPHLHPRRTEVYCYVDLAEDDRVFHFMGEPGSTRHLVVGNREAVISPPWSIHSGAGTGSYAFIWAMAGENNVYTDLSPVAVGDL</sequence>
<evidence type="ECO:0000256" key="7">
    <source>
        <dbReference type="ARBA" id="ARBA00023235"/>
    </source>
</evidence>
<protein>
    <recommendedName>
        <fullName evidence="4">5-dehydro-4-deoxy-D-glucuronate isomerase</fullName>
        <ecNumber evidence="4">5.3.1.17</ecNumber>
    </recommendedName>
</protein>
<keyword evidence="9" id="KW-1185">Reference proteome</keyword>
<dbReference type="InterPro" id="IPR021120">
    <property type="entry name" value="KduI/IolB_isomerase"/>
</dbReference>
<dbReference type="EC" id="5.3.1.17" evidence="4"/>
<dbReference type="NCBIfam" id="NF002091">
    <property type="entry name" value="PRK00924.1"/>
    <property type="match status" value="1"/>
</dbReference>
<comment type="catalytic activity">
    <reaction evidence="1">
        <text>5-dehydro-4-deoxy-D-glucuronate = 3-deoxy-D-glycero-2,5-hexodiulosonate</text>
        <dbReference type="Rhea" id="RHEA:23896"/>
        <dbReference type="ChEBI" id="CHEBI:17117"/>
        <dbReference type="ChEBI" id="CHEBI:29071"/>
        <dbReference type="EC" id="5.3.1.17"/>
    </reaction>
</comment>
<dbReference type="PANTHER" id="PTHR38461">
    <property type="entry name" value="4-DEOXY-L-THREO-5-HEXOSULOSE-URONATE KETOL-ISOMERASE"/>
    <property type="match status" value="1"/>
</dbReference>
<dbReference type="Proteomes" id="UP000291838">
    <property type="component" value="Unassembled WGS sequence"/>
</dbReference>
<evidence type="ECO:0000256" key="4">
    <source>
        <dbReference type="ARBA" id="ARBA00012547"/>
    </source>
</evidence>
<reference evidence="8 9" key="1">
    <citation type="submission" date="2019-01" db="EMBL/GenBank/DDBJ databases">
        <title>Novel species of Nocardioides.</title>
        <authorList>
            <person name="Liu Q."/>
            <person name="Xin Y.-H."/>
        </authorList>
    </citation>
    <scope>NUCLEOTIDE SEQUENCE [LARGE SCALE GENOMIC DNA]</scope>
    <source>
        <strain evidence="8 9">HLT3-15</strain>
    </source>
</reference>
<comment type="similarity">
    <text evidence="3">Belongs to the KduI family.</text>
</comment>
<dbReference type="Gene3D" id="2.60.120.520">
    <property type="entry name" value="pectin degrading enzyme 5-keto 4- deoxyuronate isomerase, domain 1"/>
    <property type="match status" value="1"/>
</dbReference>
<keyword evidence="5" id="KW-0479">Metal-binding</keyword>
<evidence type="ECO:0000256" key="1">
    <source>
        <dbReference type="ARBA" id="ARBA00000552"/>
    </source>
</evidence>
<proteinExistence type="inferred from homology"/>
<dbReference type="SUPFAM" id="SSF51182">
    <property type="entry name" value="RmlC-like cupins"/>
    <property type="match status" value="1"/>
</dbReference>